<keyword evidence="3" id="KW-1185">Reference proteome</keyword>
<name>Q0RU80_FRAAA</name>
<dbReference type="EMBL" id="CT573213">
    <property type="protein sequence ID" value="CAJ58864.1"/>
    <property type="molecule type" value="Genomic_DNA"/>
</dbReference>
<dbReference type="Pfam" id="PF13577">
    <property type="entry name" value="SnoaL_4"/>
    <property type="match status" value="1"/>
</dbReference>
<organism evidence="2 3">
    <name type="scientific">Frankia alni (strain DSM 45986 / CECT 9034 / ACN14a)</name>
    <dbReference type="NCBI Taxonomy" id="326424"/>
    <lineage>
        <taxon>Bacteria</taxon>
        <taxon>Bacillati</taxon>
        <taxon>Actinomycetota</taxon>
        <taxon>Actinomycetes</taxon>
        <taxon>Frankiales</taxon>
        <taxon>Frankiaceae</taxon>
        <taxon>Frankia</taxon>
    </lineage>
</organism>
<dbReference type="KEGG" id="fal:FRAAL0186"/>
<dbReference type="InterPro" id="IPR037401">
    <property type="entry name" value="SnoaL-like"/>
</dbReference>
<dbReference type="HOGENOM" id="CLU_106738_7_3_11"/>
<dbReference type="Proteomes" id="UP000000657">
    <property type="component" value="Chromosome"/>
</dbReference>
<dbReference type="SUPFAM" id="SSF54427">
    <property type="entry name" value="NTF2-like"/>
    <property type="match status" value="1"/>
</dbReference>
<dbReference type="InterPro" id="IPR032710">
    <property type="entry name" value="NTF2-like_dom_sf"/>
</dbReference>
<dbReference type="eggNOG" id="COG3631">
    <property type="taxonomic scope" value="Bacteria"/>
</dbReference>
<evidence type="ECO:0000259" key="1">
    <source>
        <dbReference type="Pfam" id="PF13577"/>
    </source>
</evidence>
<reference evidence="2 3" key="1">
    <citation type="journal article" date="2007" name="Genome Res.">
        <title>Genome characteristics of facultatively symbiotic Frankia sp. strains reflect host range and host plant biogeography.</title>
        <authorList>
            <person name="Normand P."/>
            <person name="Lapierre P."/>
            <person name="Tisa L.S."/>
            <person name="Gogarten J.P."/>
            <person name="Alloisio N."/>
            <person name="Bagnarol E."/>
            <person name="Bassi C.A."/>
            <person name="Berry A.M."/>
            <person name="Bickhart D.M."/>
            <person name="Choisne N."/>
            <person name="Couloux A."/>
            <person name="Cournoyer B."/>
            <person name="Cruveiller S."/>
            <person name="Daubin V."/>
            <person name="Demange N."/>
            <person name="Francino M.P."/>
            <person name="Goltsman E."/>
            <person name="Huang Y."/>
            <person name="Kopp O.R."/>
            <person name="Labarre L."/>
            <person name="Lapidus A."/>
            <person name="Lavire C."/>
            <person name="Marechal J."/>
            <person name="Martinez M."/>
            <person name="Mastronunzio J.E."/>
            <person name="Mullin B.C."/>
            <person name="Niemann J."/>
            <person name="Pujic P."/>
            <person name="Rawnsley T."/>
            <person name="Rouy Z."/>
            <person name="Schenowitz C."/>
            <person name="Sellstedt A."/>
            <person name="Tavares F."/>
            <person name="Tomkins J.P."/>
            <person name="Vallenet D."/>
            <person name="Valverde C."/>
            <person name="Wall L.G."/>
            <person name="Wang Y."/>
            <person name="Medigue C."/>
            <person name="Benson D.R."/>
        </authorList>
    </citation>
    <scope>NUCLEOTIDE SEQUENCE [LARGE SCALE GENOMIC DNA]</scope>
    <source>
        <strain evidence="3">DSM 45986 / CECT 9034 / ACN14a</strain>
    </source>
</reference>
<evidence type="ECO:0000313" key="3">
    <source>
        <dbReference type="Proteomes" id="UP000000657"/>
    </source>
</evidence>
<proteinExistence type="predicted"/>
<dbReference type="CDD" id="cd00531">
    <property type="entry name" value="NTF2_like"/>
    <property type="match status" value="1"/>
</dbReference>
<sequence length="165" mass="18516">MMSSPEELVDRLEELWVRAKCVELGARYCHGVDRADQETFLSIWHSRGEYVIGRRSGRFSGHTELATALDFVRAAYASTHHWTTNQVVTRSGPDSATGVSDSFAICVDHDGRPSLVAATYDDEYRLVDGEWKILRRIVRRWLVTGGIEVAVRHPASQGMGRKADP</sequence>
<accession>Q0RU80</accession>
<dbReference type="AlphaFoldDB" id="Q0RU80"/>
<gene>
    <name evidence="2" type="ordered locus">FRAAL0186</name>
</gene>
<dbReference type="Gene3D" id="3.10.450.50">
    <property type="match status" value="1"/>
</dbReference>
<dbReference type="STRING" id="326424.FRAAL0186"/>
<feature type="domain" description="SnoaL-like" evidence="1">
    <location>
        <begin position="13"/>
        <end position="136"/>
    </location>
</feature>
<protein>
    <recommendedName>
        <fullName evidence="1">SnoaL-like domain-containing protein</fullName>
    </recommendedName>
</protein>
<evidence type="ECO:0000313" key="2">
    <source>
        <dbReference type="EMBL" id="CAJ58864.1"/>
    </source>
</evidence>